<evidence type="ECO:0000256" key="1">
    <source>
        <dbReference type="ARBA" id="ARBA00007072"/>
    </source>
</evidence>
<dbReference type="Pfam" id="PF02927">
    <property type="entry name" value="CelD_N"/>
    <property type="match status" value="1"/>
</dbReference>
<gene>
    <name evidence="7" type="ORF">GCM10008942_33100</name>
</gene>
<name>A0ABN1F3R0_9PROT</name>
<evidence type="ECO:0008006" key="9">
    <source>
        <dbReference type="Google" id="ProtNLM"/>
    </source>
</evidence>
<accession>A0ABN1F3R0</accession>
<evidence type="ECO:0000313" key="7">
    <source>
        <dbReference type="EMBL" id="GAA0581612.1"/>
    </source>
</evidence>
<dbReference type="InterPro" id="IPR014756">
    <property type="entry name" value="Ig_E-set"/>
</dbReference>
<organism evidence="7 8">
    <name type="scientific">Rhizomicrobium electricum</name>
    <dbReference type="NCBI Taxonomy" id="480070"/>
    <lineage>
        <taxon>Bacteria</taxon>
        <taxon>Pseudomonadati</taxon>
        <taxon>Pseudomonadota</taxon>
        <taxon>Alphaproteobacteria</taxon>
        <taxon>Micropepsales</taxon>
        <taxon>Micropepsaceae</taxon>
        <taxon>Rhizomicrobium</taxon>
    </lineage>
</organism>
<evidence type="ECO:0000256" key="3">
    <source>
        <dbReference type="ARBA" id="ARBA00023326"/>
    </source>
</evidence>
<dbReference type="InterPro" id="IPR008928">
    <property type="entry name" value="6-hairpin_glycosidase_sf"/>
</dbReference>
<dbReference type="CDD" id="cd02850">
    <property type="entry name" value="E_set_Cellulase_N"/>
    <property type="match status" value="1"/>
</dbReference>
<feature type="domain" description="Cellulase Ig-like" evidence="6">
    <location>
        <begin position="21"/>
        <end position="106"/>
    </location>
</feature>
<evidence type="ECO:0000259" key="6">
    <source>
        <dbReference type="Pfam" id="PF02927"/>
    </source>
</evidence>
<keyword evidence="8" id="KW-1185">Reference proteome</keyword>
<comment type="similarity">
    <text evidence="1">Belongs to the glycosyl hydrolase 9 (cellulase E) family.</text>
</comment>
<evidence type="ECO:0000256" key="4">
    <source>
        <dbReference type="SAM" id="MobiDB-lite"/>
    </source>
</evidence>
<dbReference type="Gene3D" id="1.50.10.10">
    <property type="match status" value="1"/>
</dbReference>
<evidence type="ECO:0000259" key="5">
    <source>
        <dbReference type="Pfam" id="PF00759"/>
    </source>
</evidence>
<dbReference type="InterPro" id="IPR012341">
    <property type="entry name" value="6hp_glycosidase-like_sf"/>
</dbReference>
<feature type="region of interest" description="Disordered" evidence="4">
    <location>
        <begin position="154"/>
        <end position="177"/>
    </location>
</feature>
<keyword evidence="3" id="KW-0624">Polysaccharide degradation</keyword>
<evidence type="ECO:0000313" key="8">
    <source>
        <dbReference type="Proteomes" id="UP001499951"/>
    </source>
</evidence>
<dbReference type="EMBL" id="BAAADD010000009">
    <property type="protein sequence ID" value="GAA0581612.1"/>
    <property type="molecule type" value="Genomic_DNA"/>
</dbReference>
<dbReference type="Gene3D" id="2.60.40.10">
    <property type="entry name" value="Immunoglobulins"/>
    <property type="match status" value="1"/>
</dbReference>
<dbReference type="InterPro" id="IPR001701">
    <property type="entry name" value="Glyco_hydro_9"/>
</dbReference>
<dbReference type="SUPFAM" id="SSF48208">
    <property type="entry name" value="Six-hairpin glycosidases"/>
    <property type="match status" value="1"/>
</dbReference>
<proteinExistence type="inferred from homology"/>
<keyword evidence="2" id="KW-0119">Carbohydrate metabolism</keyword>
<dbReference type="InterPro" id="IPR013783">
    <property type="entry name" value="Ig-like_fold"/>
</dbReference>
<feature type="domain" description="Glycoside hydrolase family 9" evidence="5">
    <location>
        <begin position="124"/>
        <end position="609"/>
    </location>
</feature>
<comment type="caution">
    <text evidence="7">The sequence shown here is derived from an EMBL/GenBank/DDBJ whole genome shotgun (WGS) entry which is preliminary data.</text>
</comment>
<dbReference type="InterPro" id="IPR004197">
    <property type="entry name" value="Cellulase_Ig-like"/>
</dbReference>
<sequence length="625" mass="68025">MLAGSAAAAVPCASPSFSHFIVVDQFGYTPAMQKIAVIRSPVTGYDAAKAFSPGPVYQVVDATTCAVVYEAAPRVWNGGAVDPTSGDKAWLFDFSAVTAPGRYLVRDRARGETTGAFEIGGNPYRQVLVQAMRFFYYQRAGEAKIAPYADPRWSDKPDHLGPRQDTEARHLMKKDDPSSARDLHGGWWDAGDYNRYTNWHSDYILSLLTTYTENPGIFTDDFNIPESGNGIPDIIDEVKFGLDFMIRLQSPDGSALAIVGSGFGGAPPSSATSPTYYGGPSTSATYSAAASFAYGAKILARFPAYATYAADLKLRAKKAWDWAEAHPDVTFFNKDKAYGDQTLGGGEQEVTPEGRALRAMTAAIYLFDLTGEKIYEDRVVALAKASPLIAKSWFGPSDAPWLQPLLYYAGLKSARANMAGEIKRHYAAVFSSDAVYGAESAWRNPYLAYLPTYYWGSTKEISRQGYFFLYPKELGIGDVPAGADTLAAHYLHYLHGVNPMAKVYLSNMGDYGAENSVDSFFHAWFFKNTPWSSVKSSKFGPPPGYLVGGPNPSYNWTSGCPAISPACGKAPPSPPFGQPPQKSYADFNDGYPIASWEVTEPSVGYQVEYIRLLAHFAAEPAGKSQ</sequence>
<reference evidence="7 8" key="1">
    <citation type="journal article" date="2019" name="Int. J. Syst. Evol. Microbiol.">
        <title>The Global Catalogue of Microorganisms (GCM) 10K type strain sequencing project: providing services to taxonomists for standard genome sequencing and annotation.</title>
        <authorList>
            <consortium name="The Broad Institute Genomics Platform"/>
            <consortium name="The Broad Institute Genome Sequencing Center for Infectious Disease"/>
            <person name="Wu L."/>
            <person name="Ma J."/>
        </authorList>
    </citation>
    <scope>NUCLEOTIDE SEQUENCE [LARGE SCALE GENOMIC DNA]</scope>
    <source>
        <strain evidence="7 8">JCM 15089</strain>
    </source>
</reference>
<dbReference type="SUPFAM" id="SSF81296">
    <property type="entry name" value="E set domains"/>
    <property type="match status" value="1"/>
</dbReference>
<dbReference type="Proteomes" id="UP001499951">
    <property type="component" value="Unassembled WGS sequence"/>
</dbReference>
<dbReference type="Pfam" id="PF00759">
    <property type="entry name" value="Glyco_hydro_9"/>
    <property type="match status" value="1"/>
</dbReference>
<evidence type="ECO:0000256" key="2">
    <source>
        <dbReference type="ARBA" id="ARBA00023277"/>
    </source>
</evidence>
<protein>
    <recommendedName>
        <fullName evidence="9">Cellulase Ig-like domain-containing protein</fullName>
    </recommendedName>
</protein>